<dbReference type="Gene3D" id="3.40.50.300">
    <property type="entry name" value="P-loop containing nucleotide triphosphate hydrolases"/>
    <property type="match status" value="2"/>
</dbReference>
<accession>A0ABQ5S644</accession>
<dbReference type="InterPro" id="IPR027417">
    <property type="entry name" value="P-loop_NTPase"/>
</dbReference>
<proteinExistence type="predicted"/>
<feature type="domain" description="Helicase ATP-binding" evidence="4">
    <location>
        <begin position="291"/>
        <end position="470"/>
    </location>
</feature>
<dbReference type="PANTHER" id="PTHR14074">
    <property type="entry name" value="HELICASE WITH DEATH DOMAIN-RELATED"/>
    <property type="match status" value="1"/>
</dbReference>
<dbReference type="EMBL" id="BSDZ01000021">
    <property type="protein sequence ID" value="GLI64807.1"/>
    <property type="molecule type" value="Genomic_DNA"/>
</dbReference>
<dbReference type="SUPFAM" id="SSF52540">
    <property type="entry name" value="P-loop containing nucleoside triphosphate hydrolases"/>
    <property type="match status" value="1"/>
</dbReference>
<comment type="caution">
    <text evidence="6">The sequence shown here is derived from an EMBL/GenBank/DDBJ whole genome shotgun (WGS) entry which is preliminary data.</text>
</comment>
<feature type="compositionally biased region" description="Gly residues" evidence="3">
    <location>
        <begin position="262"/>
        <end position="272"/>
    </location>
</feature>
<dbReference type="SMART" id="SM00487">
    <property type="entry name" value="DEXDc"/>
    <property type="match status" value="1"/>
</dbReference>
<dbReference type="Pfam" id="PF00271">
    <property type="entry name" value="Helicase_C"/>
    <property type="match status" value="1"/>
</dbReference>
<evidence type="ECO:0000313" key="7">
    <source>
        <dbReference type="Proteomes" id="UP001165090"/>
    </source>
</evidence>
<organism evidence="6 7">
    <name type="scientific">Volvox africanus</name>
    <dbReference type="NCBI Taxonomy" id="51714"/>
    <lineage>
        <taxon>Eukaryota</taxon>
        <taxon>Viridiplantae</taxon>
        <taxon>Chlorophyta</taxon>
        <taxon>core chlorophytes</taxon>
        <taxon>Chlorophyceae</taxon>
        <taxon>CS clade</taxon>
        <taxon>Chlamydomonadales</taxon>
        <taxon>Volvocaceae</taxon>
        <taxon>Volvox</taxon>
    </lineage>
</organism>
<keyword evidence="1" id="KW-0547">Nucleotide-binding</keyword>
<evidence type="ECO:0000256" key="2">
    <source>
        <dbReference type="ARBA" id="ARBA00022840"/>
    </source>
</evidence>
<protein>
    <submittedName>
        <fullName evidence="6">Uncharacterized protein</fullName>
    </submittedName>
</protein>
<dbReference type="SMART" id="SM00490">
    <property type="entry name" value="HELICc"/>
    <property type="match status" value="1"/>
</dbReference>
<evidence type="ECO:0000256" key="3">
    <source>
        <dbReference type="SAM" id="MobiDB-lite"/>
    </source>
</evidence>
<evidence type="ECO:0000313" key="6">
    <source>
        <dbReference type="EMBL" id="GLI64807.1"/>
    </source>
</evidence>
<sequence>MTSSGAHWTKDLPSLAACGILQKLPPLLQLRQSADNTLKLPDSSVSDATVLAAGNLFDSKRLCEAVHTCVQAECDIPRHMKPVATLLITSVAMEDYVRSHSTKARLFASRLASIHRVVQEQKAKAEETTAANEHEELLQFFSKLSKEKTVEHLLVLLKEPEEKRSSLMGLVAKYGPKDLAAIILATTRAIVEGNTCRADGTGSKTMGGVFFQEVKRYKDAANRPAIEAVLPSLPLRSYQREVVTVVLSSWGMKLPRAVFEAPGGGKAGSGGNEGEEERKGEEGEPQSRLSKRVWKWSGNWLVSSPTNSGKTRMFVEVARGVIESKPPRVGAIIVVLVPSVILTLQHSNYFESAKLPNTQLDAYSSENQLGCKAWATIRTVTLTGSSYVVVTTADSFLNLLRNGVAAISEVDLLVLDEAHHCKDNHPYCNVMSIYSQAPEARRPRVLGVTASPASEQDPRVLNARMEELLKRLHAEMYLVDSEDPEVVSVLPDPRRIEKRVKMRDIDLKIITLLQAFALTAATEIDVVLRDVRVAGKNAIKDKVELSEALIEAIRACTSGLASDAAAVSNQPLATRLDQLGQWLAKALKFATDYKCPNLGLVARLLDIIRKSIEFLEDAGFEGALPFLARKTVALCREELQVCGGFLRNQRLPSCTKPTALRNEMSIAAMQAGSVGAAPDMTAAPAAATAPLAGPSASVGPAAAANSCSVLSSLAAAAAQLKSGCDLVGKGAHSGSTAAQPRNSCDDIPLRVSKLLKDLLTSEVSASWIGNQELVEHCFLSGDLKQESTFPKFWALLQYLQSYRDKPNFHGIIFVRTRQAVFYVADMIRRVAQLQFVEVLELIGHTDTMKRVSLSPKEDRHGRGMSDSEQQQVLRLFKEPGRKVLVATSAAEEGLDVPSCEFVVRYNAAATGIQLLQSRGRARQRVSEFCVILQDGTLDTSLHHKSCLEEGNMAAWLRMHEGR</sequence>
<dbReference type="PROSITE" id="PS51192">
    <property type="entry name" value="HELICASE_ATP_BIND_1"/>
    <property type="match status" value="1"/>
</dbReference>
<feature type="domain" description="Helicase C-terminal" evidence="5">
    <location>
        <begin position="794"/>
        <end position="962"/>
    </location>
</feature>
<name>A0ABQ5S644_9CHLO</name>
<dbReference type="InterPro" id="IPR051363">
    <property type="entry name" value="RLR_Helicase"/>
</dbReference>
<keyword evidence="7" id="KW-1185">Reference proteome</keyword>
<feature type="region of interest" description="Disordered" evidence="3">
    <location>
        <begin position="261"/>
        <end position="289"/>
    </location>
</feature>
<dbReference type="PROSITE" id="PS51194">
    <property type="entry name" value="HELICASE_CTER"/>
    <property type="match status" value="1"/>
</dbReference>
<dbReference type="InterPro" id="IPR001650">
    <property type="entry name" value="Helicase_C-like"/>
</dbReference>
<evidence type="ECO:0000256" key="1">
    <source>
        <dbReference type="ARBA" id="ARBA00022741"/>
    </source>
</evidence>
<evidence type="ECO:0000259" key="5">
    <source>
        <dbReference type="PROSITE" id="PS51194"/>
    </source>
</evidence>
<dbReference type="InterPro" id="IPR011545">
    <property type="entry name" value="DEAD/DEAH_box_helicase_dom"/>
</dbReference>
<evidence type="ECO:0000259" key="4">
    <source>
        <dbReference type="PROSITE" id="PS51192"/>
    </source>
</evidence>
<gene>
    <name evidence="6" type="ORF">VaNZ11_008214</name>
</gene>
<keyword evidence="2" id="KW-0067">ATP-binding</keyword>
<dbReference type="Pfam" id="PF00270">
    <property type="entry name" value="DEAD"/>
    <property type="match status" value="1"/>
</dbReference>
<dbReference type="Proteomes" id="UP001165090">
    <property type="component" value="Unassembled WGS sequence"/>
</dbReference>
<dbReference type="InterPro" id="IPR014001">
    <property type="entry name" value="Helicase_ATP-bd"/>
</dbReference>
<dbReference type="PANTHER" id="PTHR14074:SF16">
    <property type="entry name" value="ANTIVIRAL INNATE IMMUNE RESPONSE RECEPTOR RIG-I"/>
    <property type="match status" value="1"/>
</dbReference>
<reference evidence="6 7" key="1">
    <citation type="journal article" date="2023" name="IScience">
        <title>Expanded male sex-determining region conserved during the evolution of homothallism in the green alga Volvox.</title>
        <authorList>
            <person name="Yamamoto K."/>
            <person name="Matsuzaki R."/>
            <person name="Mahakham W."/>
            <person name="Heman W."/>
            <person name="Sekimoto H."/>
            <person name="Kawachi M."/>
            <person name="Minakuchi Y."/>
            <person name="Toyoda A."/>
            <person name="Nozaki H."/>
        </authorList>
    </citation>
    <scope>NUCLEOTIDE SEQUENCE [LARGE SCALE GENOMIC DNA]</scope>
    <source>
        <strain evidence="6 7">NIES-4468</strain>
    </source>
</reference>